<dbReference type="NCBIfam" id="TIGR03499">
    <property type="entry name" value="FlhF"/>
    <property type="match status" value="1"/>
</dbReference>
<evidence type="ECO:0000256" key="6">
    <source>
        <dbReference type="ARBA" id="ARBA00022741"/>
    </source>
</evidence>
<dbReference type="InterPro" id="IPR047040">
    <property type="entry name" value="FlhF__GTPase_dom"/>
</dbReference>
<evidence type="ECO:0000256" key="10">
    <source>
        <dbReference type="ARBA" id="ARBA00023136"/>
    </source>
</evidence>
<evidence type="ECO:0000256" key="4">
    <source>
        <dbReference type="ARBA" id="ARBA00022448"/>
    </source>
</evidence>
<dbReference type="CDD" id="cd17873">
    <property type="entry name" value="FlhF"/>
    <property type="match status" value="1"/>
</dbReference>
<comment type="subcellular location">
    <subcellularLocation>
        <location evidence="1">Cell membrane</location>
        <topology evidence="1">Peripheral membrane protein</topology>
        <orientation evidence="1">Cytoplasmic side</orientation>
    </subcellularLocation>
</comment>
<keyword evidence="15" id="KW-0282">Flagellum</keyword>
<evidence type="ECO:0000256" key="5">
    <source>
        <dbReference type="ARBA" id="ARBA00022475"/>
    </source>
</evidence>
<name>A0ABU0AG24_9BACI</name>
<keyword evidence="8" id="KW-0653">Protein transport</keyword>
<gene>
    <name evidence="15" type="ORF">J2S17_002086</name>
</gene>
<evidence type="ECO:0000256" key="9">
    <source>
        <dbReference type="ARBA" id="ARBA00023134"/>
    </source>
</evidence>
<keyword evidence="15" id="KW-0969">Cilium</keyword>
<keyword evidence="5" id="KW-1003">Cell membrane</keyword>
<dbReference type="InterPro" id="IPR027417">
    <property type="entry name" value="P-loop_NTPase"/>
</dbReference>
<keyword evidence="16" id="KW-1185">Reference proteome</keyword>
<evidence type="ECO:0000313" key="16">
    <source>
        <dbReference type="Proteomes" id="UP001238088"/>
    </source>
</evidence>
<evidence type="ECO:0000256" key="12">
    <source>
        <dbReference type="ARBA" id="ARBA00025337"/>
    </source>
</evidence>
<dbReference type="RefSeq" id="WP_307474432.1">
    <property type="nucleotide sequence ID" value="NZ_JAUSUB010000007.1"/>
</dbReference>
<keyword evidence="7" id="KW-1005">Bacterial flagellum biogenesis</keyword>
<proteinExistence type="inferred from homology"/>
<accession>A0ABU0AG24</accession>
<dbReference type="Proteomes" id="UP001238088">
    <property type="component" value="Unassembled WGS sequence"/>
</dbReference>
<keyword evidence="15" id="KW-0966">Cell projection</keyword>
<reference evidence="15 16" key="1">
    <citation type="submission" date="2023-07" db="EMBL/GenBank/DDBJ databases">
        <title>Genomic Encyclopedia of Type Strains, Phase IV (KMG-IV): sequencing the most valuable type-strain genomes for metagenomic binning, comparative biology and taxonomic classification.</title>
        <authorList>
            <person name="Goeker M."/>
        </authorList>
    </citation>
    <scope>NUCLEOTIDE SEQUENCE [LARGE SCALE GENOMIC DNA]</scope>
    <source>
        <strain evidence="15 16">DSM 23494</strain>
    </source>
</reference>
<dbReference type="InterPro" id="IPR020006">
    <property type="entry name" value="FlhF"/>
</dbReference>
<keyword evidence="10" id="KW-0472">Membrane</keyword>
<dbReference type="EMBL" id="JAUSUB010000007">
    <property type="protein sequence ID" value="MDQ0270211.1"/>
    <property type="molecule type" value="Genomic_DNA"/>
</dbReference>
<keyword evidence="11" id="KW-1006">Bacterial flagellum protein export</keyword>
<keyword evidence="4" id="KW-0813">Transport</keyword>
<comment type="similarity">
    <text evidence="2">Belongs to the GTP-binding SRP family.</text>
</comment>
<dbReference type="Pfam" id="PF00448">
    <property type="entry name" value="SRP54"/>
    <property type="match status" value="1"/>
</dbReference>
<dbReference type="SMART" id="SM00962">
    <property type="entry name" value="SRP54"/>
    <property type="match status" value="1"/>
</dbReference>
<evidence type="ECO:0000256" key="13">
    <source>
        <dbReference type="NCBIfam" id="TIGR03499"/>
    </source>
</evidence>
<keyword evidence="6" id="KW-0547">Nucleotide-binding</keyword>
<evidence type="ECO:0000256" key="3">
    <source>
        <dbReference type="ARBA" id="ARBA00014919"/>
    </source>
</evidence>
<evidence type="ECO:0000256" key="1">
    <source>
        <dbReference type="ARBA" id="ARBA00004413"/>
    </source>
</evidence>
<evidence type="ECO:0000256" key="11">
    <source>
        <dbReference type="ARBA" id="ARBA00023225"/>
    </source>
</evidence>
<dbReference type="Gene3D" id="3.40.50.300">
    <property type="entry name" value="P-loop containing nucleotide triphosphate hydrolases"/>
    <property type="match status" value="1"/>
</dbReference>
<protein>
    <recommendedName>
        <fullName evidence="3 13">Flagellar biosynthesis protein FlhF</fullName>
    </recommendedName>
</protein>
<sequence>MKVKKFIASSMPEAMKQIRAELGNDAVILNTRNIKTGGFLGLFQKESLEVLAAIDPVHSAEKKMQQQINRQLTTDNHITATQTLHASTSNDATLLLEEITNLKKLVSGLNPNGQTPSAETPAPIHHALELLIRQEFDDEYIQIMKVSLLEKWYMSGSDATNEEVFQWLRALLKDQIKDIPFGGVSFSKKYVNVVGPTGVGKTTTLAKMAAESVIKHQKRVAFITTDTYRIAAIDQLKTYAKILDVPLEVCYSSEDFKQAIAAFSHYDAVFIDTAGRNFRNEQYVIELNEMLGMSDELETFLVLALTAKQTDMKDICNQFSAMDIDRFIFTKIDETSSTGSLYNLVLSNKKGIAYITNGQDVPDDLIVGSAEELLNVVMEGK</sequence>
<evidence type="ECO:0000256" key="8">
    <source>
        <dbReference type="ARBA" id="ARBA00022927"/>
    </source>
</evidence>
<dbReference type="SUPFAM" id="SSF52540">
    <property type="entry name" value="P-loop containing nucleoside triphosphate hydrolases"/>
    <property type="match status" value="1"/>
</dbReference>
<evidence type="ECO:0000313" key="15">
    <source>
        <dbReference type="EMBL" id="MDQ0270211.1"/>
    </source>
</evidence>
<organism evidence="15 16">
    <name type="scientific">Cytobacillus purgationiresistens</name>
    <dbReference type="NCBI Taxonomy" id="863449"/>
    <lineage>
        <taxon>Bacteria</taxon>
        <taxon>Bacillati</taxon>
        <taxon>Bacillota</taxon>
        <taxon>Bacilli</taxon>
        <taxon>Bacillales</taxon>
        <taxon>Bacillaceae</taxon>
        <taxon>Cytobacillus</taxon>
    </lineage>
</organism>
<evidence type="ECO:0000256" key="2">
    <source>
        <dbReference type="ARBA" id="ARBA00008531"/>
    </source>
</evidence>
<keyword evidence="9" id="KW-0342">GTP-binding</keyword>
<evidence type="ECO:0000256" key="7">
    <source>
        <dbReference type="ARBA" id="ARBA00022795"/>
    </source>
</evidence>
<dbReference type="Gene3D" id="1.20.120.1380">
    <property type="entry name" value="Flagellar FlhF biosynthesis protein, N domain"/>
    <property type="match status" value="1"/>
</dbReference>
<dbReference type="PANTHER" id="PTHR43134:SF3">
    <property type="entry name" value="FLAGELLAR BIOSYNTHESIS PROTEIN FLHF"/>
    <property type="match status" value="1"/>
</dbReference>
<comment type="function">
    <text evidence="12">Necessary for flagellar biosynthesis. May be involved in translocation of the flagellum.</text>
</comment>
<evidence type="ECO:0000259" key="14">
    <source>
        <dbReference type="SMART" id="SM00962"/>
    </source>
</evidence>
<dbReference type="InterPro" id="IPR000897">
    <property type="entry name" value="SRP54_GTPase_dom"/>
</dbReference>
<feature type="domain" description="SRP54-type proteins GTP-binding" evidence="14">
    <location>
        <begin position="188"/>
        <end position="379"/>
    </location>
</feature>
<dbReference type="PANTHER" id="PTHR43134">
    <property type="entry name" value="SIGNAL RECOGNITION PARTICLE RECEPTOR SUBUNIT ALPHA"/>
    <property type="match status" value="1"/>
</dbReference>
<comment type="caution">
    <text evidence="15">The sequence shown here is derived from an EMBL/GenBank/DDBJ whole genome shotgun (WGS) entry which is preliminary data.</text>
</comment>